<evidence type="ECO:0000313" key="3">
    <source>
        <dbReference type="Proteomes" id="UP000193144"/>
    </source>
</evidence>
<organism evidence="2 3">
    <name type="scientific">Clohesyomyces aquaticus</name>
    <dbReference type="NCBI Taxonomy" id="1231657"/>
    <lineage>
        <taxon>Eukaryota</taxon>
        <taxon>Fungi</taxon>
        <taxon>Dikarya</taxon>
        <taxon>Ascomycota</taxon>
        <taxon>Pezizomycotina</taxon>
        <taxon>Dothideomycetes</taxon>
        <taxon>Pleosporomycetidae</taxon>
        <taxon>Pleosporales</taxon>
        <taxon>Lindgomycetaceae</taxon>
        <taxon>Clohesyomyces</taxon>
    </lineage>
</organism>
<accession>A0A1Y2AAM2</accession>
<name>A0A1Y2AAM2_9PLEO</name>
<evidence type="ECO:0000313" key="2">
    <source>
        <dbReference type="EMBL" id="ORY19566.1"/>
    </source>
</evidence>
<feature type="compositionally biased region" description="Basic and acidic residues" evidence="1">
    <location>
        <begin position="30"/>
        <end position="48"/>
    </location>
</feature>
<sequence length="60" mass="6721">MVCRFALGVPIGCRIMVGYRVAMLQSGARTREPLRTRYQRENTAKPHSSDGGWQGRGPED</sequence>
<keyword evidence="3" id="KW-1185">Reference proteome</keyword>
<protein>
    <submittedName>
        <fullName evidence="2">Uncharacterized protein</fullName>
    </submittedName>
</protein>
<proteinExistence type="predicted"/>
<feature type="region of interest" description="Disordered" evidence="1">
    <location>
        <begin position="30"/>
        <end position="60"/>
    </location>
</feature>
<dbReference type="Proteomes" id="UP000193144">
    <property type="component" value="Unassembled WGS sequence"/>
</dbReference>
<comment type="caution">
    <text evidence="2">The sequence shown here is derived from an EMBL/GenBank/DDBJ whole genome shotgun (WGS) entry which is preliminary data.</text>
</comment>
<dbReference type="EMBL" id="MCFA01000002">
    <property type="protein sequence ID" value="ORY19566.1"/>
    <property type="molecule type" value="Genomic_DNA"/>
</dbReference>
<gene>
    <name evidence="2" type="ORF">BCR34DRAFT_134591</name>
</gene>
<dbReference type="AlphaFoldDB" id="A0A1Y2AAM2"/>
<evidence type="ECO:0000256" key="1">
    <source>
        <dbReference type="SAM" id="MobiDB-lite"/>
    </source>
</evidence>
<reference evidence="2 3" key="1">
    <citation type="submission" date="2016-07" db="EMBL/GenBank/DDBJ databases">
        <title>Pervasive Adenine N6-methylation of Active Genes in Fungi.</title>
        <authorList>
            <consortium name="DOE Joint Genome Institute"/>
            <person name="Mondo S.J."/>
            <person name="Dannebaum R.O."/>
            <person name="Kuo R.C."/>
            <person name="Labutti K."/>
            <person name="Haridas S."/>
            <person name="Kuo A."/>
            <person name="Salamov A."/>
            <person name="Ahrendt S.R."/>
            <person name="Lipzen A."/>
            <person name="Sullivan W."/>
            <person name="Andreopoulos W.B."/>
            <person name="Clum A."/>
            <person name="Lindquist E."/>
            <person name="Daum C."/>
            <person name="Ramamoorthy G.K."/>
            <person name="Gryganskyi A."/>
            <person name="Culley D."/>
            <person name="Magnuson J.K."/>
            <person name="James T.Y."/>
            <person name="O'Malley M.A."/>
            <person name="Stajich J.E."/>
            <person name="Spatafora J.W."/>
            <person name="Visel A."/>
            <person name="Grigoriev I.V."/>
        </authorList>
    </citation>
    <scope>NUCLEOTIDE SEQUENCE [LARGE SCALE GENOMIC DNA]</scope>
    <source>
        <strain evidence="2 3">CBS 115471</strain>
    </source>
</reference>